<protein>
    <submittedName>
        <fullName evidence="1">Effector protein OEC109</fullName>
    </submittedName>
</protein>
<gene>
    <name evidence="1" type="primary">OEC109</name>
</gene>
<dbReference type="AlphaFoldDB" id="A0A088QF43"/>
<feature type="non-terminal residue" evidence="1">
    <location>
        <position position="1"/>
    </location>
</feature>
<organism evidence="1">
    <name type="scientific">Golovinomyces orontii</name>
    <dbReference type="NCBI Taxonomy" id="62715"/>
    <lineage>
        <taxon>Eukaryota</taxon>
        <taxon>Fungi</taxon>
        <taxon>Dikarya</taxon>
        <taxon>Ascomycota</taxon>
        <taxon>Pezizomycotina</taxon>
        <taxon>Leotiomycetes</taxon>
        <taxon>Erysiphales</taxon>
        <taxon>Erysiphaceae</taxon>
        <taxon>Golovinomyces</taxon>
    </lineage>
</organism>
<proteinExistence type="evidence at transcript level"/>
<name>A0A088QF43_9PEZI</name>
<sequence length="80" mass="9207">MKYYSNLQPKSRHHYSAFRGEDWMKKLVYGPSDKRIEEVIGISQEGFISLCYNIEVMVGNRVRGTSDGGSPGRFCKRDTE</sequence>
<accession>A0A088QF43</accession>
<reference evidence="1" key="1">
    <citation type="journal article" date="2014" name="Cell Host Microbe">
        <title>Convergent targeting of a common host protein-network by pathogen effectors from three kingdoms of life.</title>
        <authorList>
            <person name="Wessling R."/>
            <person name="Epple P.M."/>
            <person name="Altmann S."/>
            <person name="He Y."/>
            <person name="Yang L."/>
            <person name="McDonald N."/>
            <person name="Wiley K."/>
            <person name="Bader K.C."/>
            <person name="Glaesser C."/>
            <person name="Mukhtar M.S."/>
            <person name="Haigis S."/>
            <person name="Ghamsari L."/>
            <person name="Stephens A.E."/>
            <person name="Ecker J.R."/>
            <person name="Vidal M."/>
            <person name="Jones J.D.G."/>
            <person name="Mayer K.F.X."/>
            <person name="Ver Loren van Themaat E."/>
            <person name="Schulze-Lefert P."/>
            <person name="Dangl J.L."/>
            <person name="Panstruga R."/>
            <person name="Braun P."/>
        </authorList>
    </citation>
    <scope>NUCLEOTIDE SEQUENCE</scope>
</reference>
<evidence type="ECO:0000313" key="1">
    <source>
        <dbReference type="EMBL" id="AIN81154.1"/>
    </source>
</evidence>
<dbReference type="EMBL" id="KM220811">
    <property type="protein sequence ID" value="AIN81154.1"/>
    <property type="molecule type" value="mRNA"/>
</dbReference>